<dbReference type="InterPro" id="IPR012674">
    <property type="entry name" value="Calycin"/>
</dbReference>
<keyword evidence="5" id="KW-1185">Reference proteome</keyword>
<accession>A0A1D1UJR2</accession>
<evidence type="ECO:0000313" key="4">
    <source>
        <dbReference type="EMBL" id="GAU89946.1"/>
    </source>
</evidence>
<reference evidence="4 5" key="1">
    <citation type="journal article" date="2016" name="Nat. Commun.">
        <title>Extremotolerant tardigrade genome and improved radiotolerance of human cultured cells by tardigrade-unique protein.</title>
        <authorList>
            <person name="Hashimoto T."/>
            <person name="Horikawa D.D."/>
            <person name="Saito Y."/>
            <person name="Kuwahara H."/>
            <person name="Kozuka-Hata H."/>
            <person name="Shin-I T."/>
            <person name="Minakuchi Y."/>
            <person name="Ohishi K."/>
            <person name="Motoyama A."/>
            <person name="Aizu T."/>
            <person name="Enomoto A."/>
            <person name="Kondo K."/>
            <person name="Tanaka S."/>
            <person name="Hara Y."/>
            <person name="Koshikawa S."/>
            <person name="Sagara H."/>
            <person name="Miura T."/>
            <person name="Yokobori S."/>
            <person name="Miyagawa K."/>
            <person name="Suzuki Y."/>
            <person name="Kubo T."/>
            <person name="Oyama M."/>
            <person name="Kohara Y."/>
            <person name="Fujiyama A."/>
            <person name="Arakawa K."/>
            <person name="Katayama T."/>
            <person name="Toyoda A."/>
            <person name="Kunieda T."/>
        </authorList>
    </citation>
    <scope>NUCLEOTIDE SEQUENCE [LARGE SCALE GENOMIC DNA]</scope>
    <source>
        <strain evidence="4 5">YOKOZUNA-1</strain>
    </source>
</reference>
<sequence length="123" mass="13933">MGMRSADIPLSHPHLKHNNRVWVNTYKKGDEYHHKIIIKEAGYTNDVVFKLGQESAGSHNGSSFSLKYEDKDGALVGTVHRTGTKEQPLDKTINNVFKLEGDHLVMTSTIDGVTMKRYYKTRT</sequence>
<proteinExistence type="inferred from homology"/>
<evidence type="ECO:0000313" key="5">
    <source>
        <dbReference type="Proteomes" id="UP000186922"/>
    </source>
</evidence>
<evidence type="ECO:0000256" key="1">
    <source>
        <dbReference type="ARBA" id="ARBA00006119"/>
    </source>
</evidence>
<dbReference type="SUPFAM" id="SSF50814">
    <property type="entry name" value="Lipocalins"/>
    <property type="match status" value="1"/>
</dbReference>
<keyword evidence="2" id="KW-0346">Stress response</keyword>
<comment type="similarity">
    <text evidence="1">Belongs to the Secretory-abundant heat soluble protein (SAHS) family.</text>
</comment>
<name>A0A1D1UJR2_RAMVA</name>
<comment type="caution">
    <text evidence="4">The sequence shown here is derived from an EMBL/GenBank/DDBJ whole genome shotgun (WGS) entry which is preliminary data.</text>
</comment>
<dbReference type="AlphaFoldDB" id="A0A1D1UJR2"/>
<dbReference type="Proteomes" id="UP000186922">
    <property type="component" value="Unassembled WGS sequence"/>
</dbReference>
<evidence type="ECO:0000256" key="2">
    <source>
        <dbReference type="ARBA" id="ARBA00023016"/>
    </source>
</evidence>
<gene>
    <name evidence="4" type="primary">RvY_02437-2</name>
    <name evidence="4" type="synonym">RvY_02437.2</name>
    <name evidence="4" type="ORF">RvY_02437</name>
</gene>
<evidence type="ECO:0000256" key="3">
    <source>
        <dbReference type="ARBA" id="ARBA00045493"/>
    </source>
</evidence>
<dbReference type="Gene3D" id="2.40.128.20">
    <property type="match status" value="1"/>
</dbReference>
<dbReference type="EMBL" id="BDGG01000001">
    <property type="protein sequence ID" value="GAU89946.1"/>
    <property type="molecule type" value="Genomic_DNA"/>
</dbReference>
<organism evidence="4 5">
    <name type="scientific">Ramazzottius varieornatus</name>
    <name type="common">Water bear</name>
    <name type="synonym">Tardigrade</name>
    <dbReference type="NCBI Taxonomy" id="947166"/>
    <lineage>
        <taxon>Eukaryota</taxon>
        <taxon>Metazoa</taxon>
        <taxon>Ecdysozoa</taxon>
        <taxon>Tardigrada</taxon>
        <taxon>Eutardigrada</taxon>
        <taxon>Parachela</taxon>
        <taxon>Hypsibioidea</taxon>
        <taxon>Ramazzottiidae</taxon>
        <taxon>Ramazzottius</taxon>
    </lineage>
</organism>
<dbReference type="SMR" id="A0A1D1UJR2"/>
<protein>
    <submittedName>
        <fullName evidence="4">SAHS10</fullName>
    </submittedName>
</protein>
<comment type="function">
    <text evidence="3">Secreted heat soluble protein acting as a molecular shield in water-deficient condition. Tardigrade-specific intrinsically disordered proteins (TDPs) are essential for desiccation tolerance by forming non-crystalline amorphous solids upon desiccation, and this vitrified state mirrors their protective capabilities.</text>
</comment>